<keyword evidence="5 8" id="KW-1133">Transmembrane helix</keyword>
<evidence type="ECO:0000256" key="5">
    <source>
        <dbReference type="ARBA" id="ARBA00022989"/>
    </source>
</evidence>
<dbReference type="InterPro" id="IPR040423">
    <property type="entry name" value="PEA_transferase"/>
</dbReference>
<dbReference type="GO" id="GO:0005886">
    <property type="term" value="C:plasma membrane"/>
    <property type="evidence" value="ECO:0007669"/>
    <property type="project" value="UniProtKB-SubCell"/>
</dbReference>
<dbReference type="EMBL" id="UFRQ01000003">
    <property type="protein sequence ID" value="SUT92325.1"/>
    <property type="molecule type" value="Genomic_DNA"/>
</dbReference>
<dbReference type="GO" id="GO:0016776">
    <property type="term" value="F:phosphotransferase activity, phosphate group as acceptor"/>
    <property type="evidence" value="ECO:0007669"/>
    <property type="project" value="TreeGrafter"/>
</dbReference>
<feature type="transmembrane region" description="Helical" evidence="8">
    <location>
        <begin position="100"/>
        <end position="119"/>
    </location>
</feature>
<evidence type="ECO:0000256" key="6">
    <source>
        <dbReference type="ARBA" id="ARBA00023136"/>
    </source>
</evidence>
<dbReference type="InterPro" id="IPR000917">
    <property type="entry name" value="Sulfatase_N"/>
</dbReference>
<dbReference type="GO" id="GO:0009244">
    <property type="term" value="P:lipopolysaccharide core region biosynthetic process"/>
    <property type="evidence" value="ECO:0007669"/>
    <property type="project" value="TreeGrafter"/>
</dbReference>
<evidence type="ECO:0000256" key="7">
    <source>
        <dbReference type="ARBA" id="ARBA00038481"/>
    </source>
</evidence>
<keyword evidence="2" id="KW-1003">Cell membrane</keyword>
<evidence type="ECO:0000256" key="4">
    <source>
        <dbReference type="ARBA" id="ARBA00022692"/>
    </source>
</evidence>
<reference evidence="10 11" key="1">
    <citation type="submission" date="2018-06" db="EMBL/GenBank/DDBJ databases">
        <authorList>
            <consortium name="Pathogen Informatics"/>
            <person name="Doyle S."/>
        </authorList>
    </citation>
    <scope>NUCLEOTIDE SEQUENCE [LARGE SCALE GENOMIC DNA]</scope>
    <source>
        <strain evidence="10 11">NCTC10801</strain>
    </source>
</reference>
<feature type="transmembrane region" description="Helical" evidence="8">
    <location>
        <begin position="6"/>
        <end position="24"/>
    </location>
</feature>
<dbReference type="CDD" id="cd16017">
    <property type="entry name" value="LptA"/>
    <property type="match status" value="1"/>
</dbReference>
<accession>A0A380TUS9</accession>
<feature type="transmembrane region" description="Helical" evidence="8">
    <location>
        <begin position="131"/>
        <end position="148"/>
    </location>
</feature>
<comment type="subcellular location">
    <subcellularLocation>
        <location evidence="1">Cell membrane</location>
        <topology evidence="1">Multi-pass membrane protein</topology>
    </subcellularLocation>
</comment>
<dbReference type="SUPFAM" id="SSF53649">
    <property type="entry name" value="Alkaline phosphatase-like"/>
    <property type="match status" value="1"/>
</dbReference>
<evidence type="ECO:0000313" key="11">
    <source>
        <dbReference type="Proteomes" id="UP000254649"/>
    </source>
</evidence>
<organism evidence="10 11">
    <name type="scientific">[Actinobacillus] rossii</name>
    <dbReference type="NCBI Taxonomy" id="123820"/>
    <lineage>
        <taxon>Bacteria</taxon>
        <taxon>Pseudomonadati</taxon>
        <taxon>Pseudomonadota</taxon>
        <taxon>Gammaproteobacteria</taxon>
        <taxon>Pasteurellales</taxon>
        <taxon>Pasteurellaceae</taxon>
    </lineage>
</organism>
<evidence type="ECO:0000256" key="2">
    <source>
        <dbReference type="ARBA" id="ARBA00022475"/>
    </source>
</evidence>
<dbReference type="InterPro" id="IPR058130">
    <property type="entry name" value="PEA_transf_C"/>
</dbReference>
<feature type="domain" description="Sulfatase N-terminal" evidence="9">
    <location>
        <begin position="207"/>
        <end position="472"/>
    </location>
</feature>
<gene>
    <name evidence="10" type="primary">ybiP_2</name>
    <name evidence="10" type="ORF">NCTC10801_01660</name>
</gene>
<keyword evidence="3 10" id="KW-0808">Transferase</keyword>
<proteinExistence type="inferred from homology"/>
<evidence type="ECO:0000259" key="9">
    <source>
        <dbReference type="Pfam" id="PF00884"/>
    </source>
</evidence>
<dbReference type="PANTHER" id="PTHR30443:SF4">
    <property type="entry name" value="PHOSPHOETHANOLAMINE TRANSFERASE OPGE-RELATED"/>
    <property type="match status" value="1"/>
</dbReference>
<name>A0A380TUS9_9PAST</name>
<dbReference type="PANTHER" id="PTHR30443">
    <property type="entry name" value="INNER MEMBRANE PROTEIN"/>
    <property type="match status" value="1"/>
</dbReference>
<dbReference type="EC" id="2.7.-.-" evidence="10"/>
<evidence type="ECO:0000256" key="8">
    <source>
        <dbReference type="SAM" id="Phobius"/>
    </source>
</evidence>
<dbReference type="AlphaFoldDB" id="A0A380TUS9"/>
<keyword evidence="4 8" id="KW-0812">Transmembrane</keyword>
<dbReference type="InterPro" id="IPR017850">
    <property type="entry name" value="Alkaline_phosphatase_core_sf"/>
</dbReference>
<evidence type="ECO:0000256" key="3">
    <source>
        <dbReference type="ARBA" id="ARBA00022679"/>
    </source>
</evidence>
<feature type="transmembrane region" description="Helical" evidence="8">
    <location>
        <begin position="36"/>
        <end position="65"/>
    </location>
</feature>
<evidence type="ECO:0000313" key="10">
    <source>
        <dbReference type="EMBL" id="SUT92325.1"/>
    </source>
</evidence>
<comment type="similarity">
    <text evidence="7">Belongs to the phosphoethanolamine transferase family.</text>
</comment>
<dbReference type="Pfam" id="PF00884">
    <property type="entry name" value="Sulfatase"/>
    <property type="match status" value="1"/>
</dbReference>
<sequence>MNKQAIIFYSLLLIYSVLSNYALGYPPNIYALVGNFFILLMAFRLSKILFCTIVIIHSLVCAIYIPEAIFYGSPSMGIIASLFETNSQESLEYLQSLPTYSYLICLFFLVFSISFSIFSLKIDRTLFKKRYLVLFLLLTVIATLYKPYSNYKKGKGFYFKDTRVSLVGFYWINYQLISDYQLEKDKINQLKNIAPTWHVLSVQPKYQNYVLIIGESMRRDYLSLYGYPQNTTPFLAKTNGLIMTNYIAAAPNTQASLLRTLYHYQNEHTQYQNNIITLAKQAGFSTYWLSNQGMTGGFDTVAARVGAMADRSYFTKRLSDSAINIHDKKLLPIFNTELTQTTNRPRLFVLHLMGSHPKFCQRIEHSPNFELVNKDMSCYLESLKQTDLLIEKVINELKAINQSYSLIYFSDHGLSHTDKDTNDVNLRVGNQYKENYQIPFIKISSDDQDKIIISAPRSAFNFIFGFAQWLGIKEKSLDNSYQFFSETPDDIKVFNWHELIEFDKLPIDPVVK</sequence>
<dbReference type="Proteomes" id="UP000254649">
    <property type="component" value="Unassembled WGS sequence"/>
</dbReference>
<dbReference type="Gene3D" id="3.40.720.10">
    <property type="entry name" value="Alkaline Phosphatase, subunit A"/>
    <property type="match status" value="1"/>
</dbReference>
<evidence type="ECO:0000256" key="1">
    <source>
        <dbReference type="ARBA" id="ARBA00004651"/>
    </source>
</evidence>
<protein>
    <submittedName>
        <fullName evidence="10">Sulfatase</fullName>
        <ecNumber evidence="10">2.7.-.-</ecNumber>
    </submittedName>
</protein>
<keyword evidence="6 8" id="KW-0472">Membrane</keyword>
<keyword evidence="11" id="KW-1185">Reference proteome</keyword>
<dbReference type="OrthoDB" id="9786870at2"/>